<dbReference type="InterPro" id="IPR016162">
    <property type="entry name" value="Ald_DH_N"/>
</dbReference>
<keyword evidence="6" id="KW-1185">Reference proteome</keyword>
<dbReference type="PANTHER" id="PTHR43570">
    <property type="entry name" value="ALDEHYDE DEHYDROGENASE"/>
    <property type="match status" value="1"/>
</dbReference>
<reference evidence="6" key="1">
    <citation type="journal article" date="2019" name="Int. J. Syst. Evol. Microbiol.">
        <title>The Global Catalogue of Microorganisms (GCM) 10K type strain sequencing project: providing services to taxonomists for standard genome sequencing and annotation.</title>
        <authorList>
            <consortium name="The Broad Institute Genomics Platform"/>
            <consortium name="The Broad Institute Genome Sequencing Center for Infectious Disease"/>
            <person name="Wu L."/>
            <person name="Ma J."/>
        </authorList>
    </citation>
    <scope>NUCLEOTIDE SEQUENCE [LARGE SCALE GENOMIC DNA]</scope>
    <source>
        <strain evidence="6">ICMP 19515</strain>
    </source>
</reference>
<dbReference type="InterPro" id="IPR012394">
    <property type="entry name" value="Aldehyde_DH_NAD(P)"/>
</dbReference>
<dbReference type="Gene3D" id="3.40.309.10">
    <property type="entry name" value="Aldehyde Dehydrogenase, Chain A, domain 2"/>
    <property type="match status" value="1"/>
</dbReference>
<dbReference type="Gene3D" id="3.40.605.10">
    <property type="entry name" value="Aldehyde Dehydrogenase, Chain A, domain 1"/>
    <property type="match status" value="1"/>
</dbReference>
<dbReference type="SUPFAM" id="SSF53720">
    <property type="entry name" value="ALDH-like"/>
    <property type="match status" value="1"/>
</dbReference>
<dbReference type="Proteomes" id="UP001595648">
    <property type="component" value="Unassembled WGS sequence"/>
</dbReference>
<evidence type="ECO:0000313" key="5">
    <source>
        <dbReference type="EMBL" id="MFC3321458.1"/>
    </source>
</evidence>
<feature type="domain" description="Aldehyde dehydrogenase" evidence="4">
    <location>
        <begin position="2"/>
        <end position="72"/>
    </location>
</feature>
<evidence type="ECO:0000259" key="4">
    <source>
        <dbReference type="Pfam" id="PF00171"/>
    </source>
</evidence>
<evidence type="ECO:0000256" key="1">
    <source>
        <dbReference type="ARBA" id="ARBA00009986"/>
    </source>
</evidence>
<dbReference type="EMBL" id="JBHRVD010000001">
    <property type="protein sequence ID" value="MFC3321458.1"/>
    <property type="molecule type" value="Genomic_DNA"/>
</dbReference>
<dbReference type="InterPro" id="IPR016163">
    <property type="entry name" value="Ald_DH_C"/>
</dbReference>
<dbReference type="Pfam" id="PF00171">
    <property type="entry name" value="Aldedh"/>
    <property type="match status" value="1"/>
</dbReference>
<organism evidence="5 6">
    <name type="scientific">Mesorhizobium cantuariense</name>
    <dbReference type="NCBI Taxonomy" id="1300275"/>
    <lineage>
        <taxon>Bacteria</taxon>
        <taxon>Pseudomonadati</taxon>
        <taxon>Pseudomonadota</taxon>
        <taxon>Alphaproteobacteria</taxon>
        <taxon>Hyphomicrobiales</taxon>
        <taxon>Phyllobacteriaceae</taxon>
        <taxon>Mesorhizobium</taxon>
    </lineage>
</organism>
<evidence type="ECO:0000256" key="3">
    <source>
        <dbReference type="ARBA" id="ARBA00023027"/>
    </source>
</evidence>
<dbReference type="InterPro" id="IPR016161">
    <property type="entry name" value="Ald_DH/histidinol_DH"/>
</dbReference>
<gene>
    <name evidence="5" type="ORF">ACFOJ9_06675</name>
</gene>
<comment type="caution">
    <text evidence="5">The sequence shown here is derived from an EMBL/GenBank/DDBJ whole genome shotgun (WGS) entry which is preliminary data.</text>
</comment>
<keyword evidence="3" id="KW-0520">NAD</keyword>
<dbReference type="InterPro" id="IPR015590">
    <property type="entry name" value="Aldehyde_DH_dom"/>
</dbReference>
<evidence type="ECO:0000313" key="6">
    <source>
        <dbReference type="Proteomes" id="UP001595648"/>
    </source>
</evidence>
<proteinExistence type="inferred from homology"/>
<protein>
    <submittedName>
        <fullName evidence="5">Aldehyde dehydrogenase family protein</fullName>
    </submittedName>
</protein>
<keyword evidence="2" id="KW-0560">Oxidoreductase</keyword>
<accession>A0ABV7MLB6</accession>
<evidence type="ECO:0000256" key="2">
    <source>
        <dbReference type="ARBA" id="ARBA00023002"/>
    </source>
</evidence>
<name>A0ABV7MLB6_9HYPH</name>
<dbReference type="RefSeq" id="WP_378977834.1">
    <property type="nucleotide sequence ID" value="NZ_JBHRVD010000001.1"/>
</dbReference>
<comment type="similarity">
    <text evidence="1">Belongs to the aldehyde dehydrogenase family.</text>
</comment>
<dbReference type="PANTHER" id="PTHR43570:SF20">
    <property type="entry name" value="ALDEHYDE DEHYDROGENASE ALDX-RELATED"/>
    <property type="match status" value="1"/>
</dbReference>
<sequence>MNARPRPLALYYFCADDQDRRKVLSQTTSGNVTINGTIMHLAQDDLPFGGVGPSGMGAYHGIEGFRTLSHAKGIYEQGRWNLANLLHAPFDAILSMMLR</sequence>